<protein>
    <recommendedName>
        <fullName evidence="2">Cupin type-2 domain-containing protein</fullName>
    </recommendedName>
</protein>
<dbReference type="InterPro" id="IPR011051">
    <property type="entry name" value="RmlC_Cupin_sf"/>
</dbReference>
<dbReference type="InterPro" id="IPR044697">
    <property type="entry name" value="UGlyAH_cupin_C"/>
</dbReference>
<dbReference type="Proteomes" id="UP000825935">
    <property type="component" value="Chromosome 29"/>
</dbReference>
<dbReference type="InterPro" id="IPR017627">
    <property type="entry name" value="UGHY"/>
</dbReference>
<evidence type="ECO:0000256" key="1">
    <source>
        <dbReference type="SAM" id="SignalP"/>
    </source>
</evidence>
<dbReference type="Pfam" id="PF07883">
    <property type="entry name" value="Cupin_2"/>
    <property type="match status" value="1"/>
</dbReference>
<dbReference type="CDD" id="cd02212">
    <property type="entry name" value="cupin_UGlyAH_C"/>
    <property type="match status" value="1"/>
</dbReference>
<keyword evidence="1" id="KW-0732">Signal</keyword>
<dbReference type="EMBL" id="CM035434">
    <property type="protein sequence ID" value="KAH7292803.1"/>
    <property type="molecule type" value="Genomic_DNA"/>
</dbReference>
<evidence type="ECO:0000313" key="4">
    <source>
        <dbReference type="Proteomes" id="UP000825935"/>
    </source>
</evidence>
<comment type="caution">
    <text evidence="3">The sequence shown here is derived from an EMBL/GenBank/DDBJ whole genome shotgun (WGS) entry which is preliminary data.</text>
</comment>
<proteinExistence type="predicted"/>
<dbReference type="AlphaFoldDB" id="A0A8T2RBC1"/>
<dbReference type="CDD" id="cd02211">
    <property type="entry name" value="cupin_UGlyAH_N"/>
    <property type="match status" value="1"/>
</dbReference>
<evidence type="ECO:0000259" key="2">
    <source>
        <dbReference type="Pfam" id="PF07883"/>
    </source>
</evidence>
<dbReference type="SUPFAM" id="SSF51182">
    <property type="entry name" value="RmlC-like cupins"/>
    <property type="match status" value="1"/>
</dbReference>
<dbReference type="InterPro" id="IPR044704">
    <property type="entry name" value="UGlyAH_cupin_N"/>
</dbReference>
<reference evidence="3" key="1">
    <citation type="submission" date="2021-08" db="EMBL/GenBank/DDBJ databases">
        <title>WGS assembly of Ceratopteris richardii.</title>
        <authorList>
            <person name="Marchant D.B."/>
            <person name="Chen G."/>
            <person name="Jenkins J."/>
            <person name="Shu S."/>
            <person name="Leebens-Mack J."/>
            <person name="Grimwood J."/>
            <person name="Schmutz J."/>
            <person name="Soltis P."/>
            <person name="Soltis D."/>
            <person name="Chen Z.-H."/>
        </authorList>
    </citation>
    <scope>NUCLEOTIDE SEQUENCE</scope>
    <source>
        <strain evidence="3">Whitten #5841</strain>
        <tissue evidence="3">Leaf</tissue>
    </source>
</reference>
<feature type="domain" description="Cupin type-2" evidence="2">
    <location>
        <begin position="230"/>
        <end position="296"/>
    </location>
</feature>
<feature type="signal peptide" evidence="1">
    <location>
        <begin position="1"/>
        <end position="30"/>
    </location>
</feature>
<evidence type="ECO:0000313" key="3">
    <source>
        <dbReference type="EMBL" id="KAH7292803.1"/>
    </source>
</evidence>
<accession>A0A8T2RBC1</accession>
<dbReference type="InterPro" id="IPR013096">
    <property type="entry name" value="Cupin_2"/>
</dbReference>
<dbReference type="InterPro" id="IPR014710">
    <property type="entry name" value="RmlC-like_jellyroll"/>
</dbReference>
<dbReference type="PANTHER" id="PTHR34571">
    <property type="entry name" value="(S)-UREIDOGLYCINE AMINOHYDROLASE"/>
    <property type="match status" value="1"/>
</dbReference>
<dbReference type="NCBIfam" id="TIGR03214">
    <property type="entry name" value="ura-cupin"/>
    <property type="match status" value="1"/>
</dbReference>
<sequence length="310" mass="34921">MQNLISMKPVSFRLMLSSLLLLVTARVSDGTDTFEQCTVKLENEPGECYGSYAKAVEPTLSPVHLKDLPGFTRSLYKRNYALITPESHVFSPLPGWQETTAAYLITPATGSHFSMYLAKMGAGASSGLPAIDAERFIFVLEGSLTLLEDSEDLQVDSFVYLPPNITHTLQCDTHATILVFEKRYHRITDENPSLIVGRTCNQPILATPGEVFVLRKLLPTSKEYDFNIHVMDFAPGDFLNVKEVHYNQHGLLMLEGHGIYRLGDDWYPVHAGDAIWMAPFVPQWYGALGRTRTRYLLYKDVNRDPLLNFN</sequence>
<dbReference type="OMA" id="DVRHDMH"/>
<dbReference type="OrthoDB" id="4965688at2759"/>
<dbReference type="Gene3D" id="2.60.120.10">
    <property type="entry name" value="Jelly Rolls"/>
    <property type="match status" value="1"/>
</dbReference>
<feature type="chain" id="PRO_5035718198" description="Cupin type-2 domain-containing protein" evidence="1">
    <location>
        <begin position="31"/>
        <end position="310"/>
    </location>
</feature>
<name>A0A8T2RBC1_CERRI</name>
<keyword evidence="4" id="KW-1185">Reference proteome</keyword>
<dbReference type="GO" id="GO:0071522">
    <property type="term" value="F:ureidoglycine aminohydrolase activity"/>
    <property type="evidence" value="ECO:0007669"/>
    <property type="project" value="InterPro"/>
</dbReference>
<dbReference type="PANTHER" id="PTHR34571:SF1">
    <property type="entry name" value="(S)-UREIDOGLYCINE AMINOHYDROLASE"/>
    <property type="match status" value="1"/>
</dbReference>
<gene>
    <name evidence="3" type="ORF">KP509_29G086500</name>
</gene>
<organism evidence="3 4">
    <name type="scientific">Ceratopteris richardii</name>
    <name type="common">Triangle waterfern</name>
    <dbReference type="NCBI Taxonomy" id="49495"/>
    <lineage>
        <taxon>Eukaryota</taxon>
        <taxon>Viridiplantae</taxon>
        <taxon>Streptophyta</taxon>
        <taxon>Embryophyta</taxon>
        <taxon>Tracheophyta</taxon>
        <taxon>Polypodiopsida</taxon>
        <taxon>Polypodiidae</taxon>
        <taxon>Polypodiales</taxon>
        <taxon>Pteridineae</taxon>
        <taxon>Pteridaceae</taxon>
        <taxon>Parkerioideae</taxon>
        <taxon>Ceratopteris</taxon>
    </lineage>
</organism>